<name>A0ABS3WUC0_9ACTN</name>
<feature type="transmembrane region" description="Helical" evidence="1">
    <location>
        <begin position="125"/>
        <end position="144"/>
    </location>
</feature>
<sequence length="192" mass="20875">MTTSTSTSAGPGPEPLAPATRYDRWLFKTMNDARTKRYHATRAARRRIVLAHMATTAVGLAAMVGAFVRASPWLLAALPVALLAWVPLTGFLNSMTRGLLELRVRVLDERQVAERGEVHARAHRAVSWVLTAALLGFYVAWLAGASVADLAVPLAAAGLLVWALHRLLPLWIAALRVRDEPEDDEVEALPAT</sequence>
<dbReference type="Proteomes" id="UP001518976">
    <property type="component" value="Unassembled WGS sequence"/>
</dbReference>
<accession>A0ABS3WUC0</accession>
<evidence type="ECO:0000256" key="1">
    <source>
        <dbReference type="SAM" id="Phobius"/>
    </source>
</evidence>
<organism evidence="2 3">
    <name type="scientific">Streptomyces spirodelae</name>
    <dbReference type="NCBI Taxonomy" id="2812904"/>
    <lineage>
        <taxon>Bacteria</taxon>
        <taxon>Bacillati</taxon>
        <taxon>Actinomycetota</taxon>
        <taxon>Actinomycetes</taxon>
        <taxon>Kitasatosporales</taxon>
        <taxon>Streptomycetaceae</taxon>
        <taxon>Streptomyces</taxon>
    </lineage>
</organism>
<dbReference type="RefSeq" id="WP_209265540.1">
    <property type="nucleotide sequence ID" value="NZ_JAFFZN010000012.1"/>
</dbReference>
<evidence type="ECO:0000313" key="2">
    <source>
        <dbReference type="EMBL" id="MBO8186732.1"/>
    </source>
</evidence>
<protein>
    <recommendedName>
        <fullName evidence="4">DUF3278 domain-containing protein</fullName>
    </recommendedName>
</protein>
<evidence type="ECO:0008006" key="4">
    <source>
        <dbReference type="Google" id="ProtNLM"/>
    </source>
</evidence>
<keyword evidence="1" id="KW-0472">Membrane</keyword>
<keyword evidence="3" id="KW-1185">Reference proteome</keyword>
<dbReference type="EMBL" id="JAFFZN010000012">
    <property type="protein sequence ID" value="MBO8186732.1"/>
    <property type="molecule type" value="Genomic_DNA"/>
</dbReference>
<reference evidence="2 3" key="1">
    <citation type="submission" date="2021-02" db="EMBL/GenBank/DDBJ databases">
        <title>Streptomyces spirodelae sp. nov., isolated from duckweed.</title>
        <authorList>
            <person name="Saimee Y."/>
            <person name="Duangmal K."/>
        </authorList>
    </citation>
    <scope>NUCLEOTIDE SEQUENCE [LARGE SCALE GENOMIC DNA]</scope>
    <source>
        <strain evidence="2 3">DW4-2</strain>
    </source>
</reference>
<feature type="transmembrane region" description="Helical" evidence="1">
    <location>
        <begin position="48"/>
        <end position="67"/>
    </location>
</feature>
<keyword evidence="1" id="KW-1133">Transmembrane helix</keyword>
<comment type="caution">
    <text evidence="2">The sequence shown here is derived from an EMBL/GenBank/DDBJ whole genome shotgun (WGS) entry which is preliminary data.</text>
</comment>
<proteinExistence type="predicted"/>
<keyword evidence="1" id="KW-0812">Transmembrane</keyword>
<gene>
    <name evidence="2" type="ORF">JW592_14860</name>
</gene>
<feature type="transmembrane region" description="Helical" evidence="1">
    <location>
        <begin position="150"/>
        <end position="168"/>
    </location>
</feature>
<evidence type="ECO:0000313" key="3">
    <source>
        <dbReference type="Proteomes" id="UP001518976"/>
    </source>
</evidence>
<feature type="transmembrane region" description="Helical" evidence="1">
    <location>
        <begin position="73"/>
        <end position="93"/>
    </location>
</feature>